<evidence type="ECO:0000313" key="4">
    <source>
        <dbReference type="Proteomes" id="UP000501452"/>
    </source>
</evidence>
<dbReference type="PANTHER" id="PTHR43157">
    <property type="entry name" value="PHOSPHATIDYLINOSITOL-GLYCAN BIOSYNTHESIS CLASS F PROTEIN-RELATED"/>
    <property type="match status" value="1"/>
</dbReference>
<keyword evidence="1" id="KW-0560">Oxidoreductase</keyword>
<keyword evidence="4" id="KW-1185">Reference proteome</keyword>
<evidence type="ECO:0000256" key="2">
    <source>
        <dbReference type="SAM" id="MobiDB-lite"/>
    </source>
</evidence>
<dbReference type="SUPFAM" id="SSF51735">
    <property type="entry name" value="NAD(P)-binding Rossmann-fold domains"/>
    <property type="match status" value="1"/>
</dbReference>
<dbReference type="KEGG" id="rub:GBA63_06485"/>
<dbReference type="Proteomes" id="UP000501452">
    <property type="component" value="Chromosome"/>
</dbReference>
<dbReference type="InterPro" id="IPR036291">
    <property type="entry name" value="NAD(P)-bd_dom_sf"/>
</dbReference>
<dbReference type="Pfam" id="PF00106">
    <property type="entry name" value="adh_short"/>
    <property type="match status" value="1"/>
</dbReference>
<dbReference type="EMBL" id="CP045119">
    <property type="protein sequence ID" value="QIN82336.1"/>
    <property type="molecule type" value="Genomic_DNA"/>
</dbReference>
<dbReference type="InterPro" id="IPR002347">
    <property type="entry name" value="SDR_fam"/>
</dbReference>
<feature type="compositionally biased region" description="Basic and acidic residues" evidence="2">
    <location>
        <begin position="270"/>
        <end position="287"/>
    </location>
</feature>
<sequence>MVSFPRARSGGAVTAGAGERVSLVTGGTGGIGRTVALGLARGGDRVLFVGRSEERGSRVLDELRQALPGVDHVFLPADLSLLSETARVADRVARLSDRLDAAVFCAGILSTIPEWTSEGLERNFVLNYLTRYLLARRLLPVLTEAPSGRLVLVSNAGMYGDSLDFDDLQHRRGRPGTRVAGRTQFANDLLCVELADRLRGTRVEVTCVFPGVTDTGVFRNARGLPRVMRALAPVVLRLLASSPETAARTPVYLAQDARATGTGGRFYGPKLEERKVPKRAQRQERRSGLWAASEKLVRPYLEQVGSKGETK</sequence>
<dbReference type="PRINTS" id="PR00081">
    <property type="entry name" value="GDHRDH"/>
</dbReference>
<dbReference type="AlphaFoldDB" id="A0A6G8Q790"/>
<dbReference type="Gene3D" id="3.40.50.720">
    <property type="entry name" value="NAD(P)-binding Rossmann-like Domain"/>
    <property type="match status" value="1"/>
</dbReference>
<protein>
    <submittedName>
        <fullName evidence="3">SDR family NAD(P)-dependent oxidoreductase</fullName>
    </submittedName>
</protein>
<dbReference type="GO" id="GO:0016491">
    <property type="term" value="F:oxidoreductase activity"/>
    <property type="evidence" value="ECO:0007669"/>
    <property type="project" value="UniProtKB-KW"/>
</dbReference>
<name>A0A6G8Q790_9ACTN</name>
<dbReference type="PANTHER" id="PTHR43157:SF31">
    <property type="entry name" value="PHOSPHATIDYLINOSITOL-GLYCAN BIOSYNTHESIS CLASS F PROTEIN"/>
    <property type="match status" value="1"/>
</dbReference>
<evidence type="ECO:0000313" key="3">
    <source>
        <dbReference type="EMBL" id="QIN82336.1"/>
    </source>
</evidence>
<feature type="region of interest" description="Disordered" evidence="2">
    <location>
        <begin position="264"/>
        <end position="288"/>
    </location>
</feature>
<organism evidence="3 4">
    <name type="scientific">Rubrobacter tropicus</name>
    <dbReference type="NCBI Taxonomy" id="2653851"/>
    <lineage>
        <taxon>Bacteria</taxon>
        <taxon>Bacillati</taxon>
        <taxon>Actinomycetota</taxon>
        <taxon>Rubrobacteria</taxon>
        <taxon>Rubrobacterales</taxon>
        <taxon>Rubrobacteraceae</taxon>
        <taxon>Rubrobacter</taxon>
    </lineage>
</organism>
<proteinExistence type="predicted"/>
<reference evidence="3 4" key="1">
    <citation type="submission" date="2019-10" db="EMBL/GenBank/DDBJ databases">
        <title>Rubrobacter sp nov SCSIO 52090 isolated from a deep-sea sediment in the South China Sea.</title>
        <authorList>
            <person name="Chen R.W."/>
        </authorList>
    </citation>
    <scope>NUCLEOTIDE SEQUENCE [LARGE SCALE GENOMIC DNA]</scope>
    <source>
        <strain evidence="3 4">SCSIO 52909</strain>
    </source>
</reference>
<gene>
    <name evidence="3" type="ORF">GBA63_06485</name>
</gene>
<accession>A0A6G8Q790</accession>
<evidence type="ECO:0000256" key="1">
    <source>
        <dbReference type="ARBA" id="ARBA00023002"/>
    </source>
</evidence>